<dbReference type="RefSeq" id="WP_138251493.1">
    <property type="nucleotide sequence ID" value="NZ_VAVZ01000001.1"/>
</dbReference>
<organism evidence="1 2">
    <name type="scientific">Nesterenkonia salmonea</name>
    <dbReference type="NCBI Taxonomy" id="1804987"/>
    <lineage>
        <taxon>Bacteria</taxon>
        <taxon>Bacillati</taxon>
        <taxon>Actinomycetota</taxon>
        <taxon>Actinomycetes</taxon>
        <taxon>Micrococcales</taxon>
        <taxon>Micrococcaceae</taxon>
        <taxon>Nesterenkonia</taxon>
    </lineage>
</organism>
<comment type="caution">
    <text evidence="1">The sequence shown here is derived from an EMBL/GenBank/DDBJ whole genome shotgun (WGS) entry which is preliminary data.</text>
</comment>
<dbReference type="Proteomes" id="UP000310458">
    <property type="component" value="Unassembled WGS sequence"/>
</dbReference>
<evidence type="ECO:0000313" key="1">
    <source>
        <dbReference type="EMBL" id="TLQ01414.1"/>
    </source>
</evidence>
<protein>
    <submittedName>
        <fullName evidence="1">Uncharacterized protein</fullName>
    </submittedName>
</protein>
<name>A0A5R9BL55_9MICC</name>
<proteinExistence type="predicted"/>
<accession>A0A5R9BL55</accession>
<dbReference type="EMBL" id="VAVZ01000001">
    <property type="protein sequence ID" value="TLQ01414.1"/>
    <property type="molecule type" value="Genomic_DNA"/>
</dbReference>
<sequence length="386" mass="42868">MSRIRRQLTLCSVTAVAVAPLTACGENYDPCWLDADTAASLFSVTSIHQALNTEEATARTSGYTPIGEAEALGDTGCAYELSPESLGPDISVVLHRVPMKDWEEQVEADLARPFDEYLLEAEEDSDPRVFVEEWRDVSIVYSYDTARMILDEHLWWARYTSDSSMRGDRGSDAEPLMRYVAGSRGGTDIAEYEAWLEDEAAQMAAEAEAAAAEQAEQDYSVGHAAGLEDGQYEAIHGHPPQHYHRGLADRSDDWVRGFEEGKAEALAAGPPPGSLGEGEWAVDWEDEYAELFDNTQGPFDSIDPDQEEIPEDLWSDGYFMGFEDGFYDAEDFGDWMPTQSLYEPYGLDAGESAVYREGYSEGYREGFIQGWLESGKPESDLPVEAR</sequence>
<dbReference type="OrthoDB" id="9824821at2"/>
<evidence type="ECO:0000313" key="2">
    <source>
        <dbReference type="Proteomes" id="UP000310458"/>
    </source>
</evidence>
<gene>
    <name evidence="1" type="ORF">FEF26_00040</name>
</gene>
<keyword evidence="2" id="KW-1185">Reference proteome</keyword>
<dbReference type="AlphaFoldDB" id="A0A5R9BL55"/>
<reference evidence="1 2" key="1">
    <citation type="submission" date="2019-05" db="EMBL/GenBank/DDBJ databases">
        <title>Nesterenkonia sp. GY074 isolated from the Southern Atlantic Ocean.</title>
        <authorList>
            <person name="Zhang G."/>
        </authorList>
    </citation>
    <scope>NUCLEOTIDE SEQUENCE [LARGE SCALE GENOMIC DNA]</scope>
    <source>
        <strain evidence="1 2">GY074</strain>
    </source>
</reference>